<keyword evidence="2" id="KW-1185">Reference proteome</keyword>
<sequence>MSNKQVTLHAFETENIKELHRWLNDSVSISMVGRTPLTFEQTVNHVEKKRQNGDLLLAIKNEEKRLIGWIFLRNIELEHGRASIGILLAPEARGQGYGKPAMEQMIDIGFKQLRLNKIYLTTRGVNEQAISLYKKIGFIVEGQLRKHAFFEGNFYDTYFMGVLASEWGGKINQEGYRQENADLQH</sequence>
<accession>A0ACD4RHW1</accession>
<organism evidence="1 2">
    <name type="scientific">Metabacillus hrfriensis</name>
    <dbReference type="NCBI Taxonomy" id="3048891"/>
    <lineage>
        <taxon>Bacteria</taxon>
        <taxon>Bacillati</taxon>
        <taxon>Bacillota</taxon>
        <taxon>Bacilli</taxon>
        <taxon>Bacillales</taxon>
        <taxon>Bacillaceae</taxon>
        <taxon>Metabacillus</taxon>
    </lineage>
</organism>
<evidence type="ECO:0000313" key="2">
    <source>
        <dbReference type="Proteomes" id="UP001226091"/>
    </source>
</evidence>
<keyword evidence="1" id="KW-0808">Transferase</keyword>
<protein>
    <submittedName>
        <fullName evidence="1">GNAT family protein</fullName>
        <ecNumber evidence="1">2.-.-.-</ecNumber>
    </submittedName>
</protein>
<name>A0ACD4RHW1_9BACI</name>
<reference evidence="2" key="1">
    <citation type="journal article" date="2025" name="Aquaculture">
        <title>Assessment of the bioflocculant production and safety properties of Metabacillus hrfriensis sp. nov. based on phenotypic and whole-genome sequencing analysis.</title>
        <authorList>
            <person name="Zhang R."/>
            <person name="Zhao Z."/>
            <person name="Luo L."/>
            <person name="Wang S."/>
            <person name="Guo K."/>
            <person name="Xu W."/>
        </authorList>
    </citation>
    <scope>NUCLEOTIDE SEQUENCE [LARGE SCALE GENOMIC DNA]</scope>
    <source>
        <strain evidence="2">CT-WN-B3</strain>
    </source>
</reference>
<proteinExistence type="predicted"/>
<dbReference type="Proteomes" id="UP001226091">
    <property type="component" value="Chromosome"/>
</dbReference>
<evidence type="ECO:0000313" key="1">
    <source>
        <dbReference type="EMBL" id="WHZ59919.1"/>
    </source>
</evidence>
<dbReference type="EMBL" id="CP126116">
    <property type="protein sequence ID" value="WHZ59919.1"/>
    <property type="molecule type" value="Genomic_DNA"/>
</dbReference>
<dbReference type="EC" id="2.-.-.-" evidence="1"/>
<gene>
    <name evidence="1" type="ORF">QLQ22_11510</name>
</gene>